<dbReference type="PROSITE" id="PS51417">
    <property type="entry name" value="ARF"/>
    <property type="match status" value="1"/>
</dbReference>
<evidence type="ECO:0000313" key="3">
    <source>
        <dbReference type="EMBL" id="KXT18103.1"/>
    </source>
</evidence>
<evidence type="ECO:0000256" key="2">
    <source>
        <dbReference type="ARBA" id="ARBA00023134"/>
    </source>
</evidence>
<dbReference type="PANTHER" id="PTHR24073">
    <property type="entry name" value="DRAB5-RELATED"/>
    <property type="match status" value="1"/>
</dbReference>
<comment type="caution">
    <text evidence="3">The sequence shown here is derived from an EMBL/GenBank/DDBJ whole genome shotgun (WGS) entry which is preliminary data.</text>
</comment>
<dbReference type="STRING" id="113226.A0A139ITP9"/>
<dbReference type="SUPFAM" id="SSF52540">
    <property type="entry name" value="P-loop containing nucleoside triphosphate hydrolases"/>
    <property type="match status" value="1"/>
</dbReference>
<dbReference type="FunFam" id="3.40.50.300:FF:001447">
    <property type="entry name" value="Ras-related protein Rab-1B"/>
    <property type="match status" value="1"/>
</dbReference>
<dbReference type="NCBIfam" id="TIGR00231">
    <property type="entry name" value="small_GTP"/>
    <property type="match status" value="1"/>
</dbReference>
<evidence type="ECO:0000256" key="1">
    <source>
        <dbReference type="ARBA" id="ARBA00022741"/>
    </source>
</evidence>
<dbReference type="CDD" id="cd00154">
    <property type="entry name" value="Rab"/>
    <property type="match status" value="1"/>
</dbReference>
<dbReference type="EMBL" id="LFZO01000011">
    <property type="protein sequence ID" value="KXT18103.1"/>
    <property type="molecule type" value="Genomic_DNA"/>
</dbReference>
<protein>
    <submittedName>
        <fullName evidence="3">Uncharacterized protein</fullName>
    </submittedName>
</protein>
<dbReference type="GO" id="GO:0003924">
    <property type="term" value="F:GTPase activity"/>
    <property type="evidence" value="ECO:0007669"/>
    <property type="project" value="InterPro"/>
</dbReference>
<dbReference type="SMART" id="SM00175">
    <property type="entry name" value="RAB"/>
    <property type="match status" value="1"/>
</dbReference>
<dbReference type="AlphaFoldDB" id="A0A139ITP9"/>
<evidence type="ECO:0000313" key="4">
    <source>
        <dbReference type="Proteomes" id="UP000073492"/>
    </source>
</evidence>
<dbReference type="PROSITE" id="PS51420">
    <property type="entry name" value="RHO"/>
    <property type="match status" value="1"/>
</dbReference>
<dbReference type="Gene3D" id="3.40.50.300">
    <property type="entry name" value="P-loop containing nucleotide triphosphate hydrolases"/>
    <property type="match status" value="1"/>
</dbReference>
<keyword evidence="1" id="KW-0547">Nucleotide-binding</keyword>
<dbReference type="GO" id="GO:0005525">
    <property type="term" value="F:GTP binding"/>
    <property type="evidence" value="ECO:0007669"/>
    <property type="project" value="UniProtKB-KW"/>
</dbReference>
<dbReference type="Proteomes" id="UP000073492">
    <property type="component" value="Unassembled WGS sequence"/>
</dbReference>
<organism evidence="3 4">
    <name type="scientific">Pseudocercospora musae</name>
    <dbReference type="NCBI Taxonomy" id="113226"/>
    <lineage>
        <taxon>Eukaryota</taxon>
        <taxon>Fungi</taxon>
        <taxon>Dikarya</taxon>
        <taxon>Ascomycota</taxon>
        <taxon>Pezizomycotina</taxon>
        <taxon>Dothideomycetes</taxon>
        <taxon>Dothideomycetidae</taxon>
        <taxon>Mycosphaerellales</taxon>
        <taxon>Mycosphaerellaceae</taxon>
        <taxon>Pseudocercospora</taxon>
    </lineage>
</organism>
<dbReference type="InterPro" id="IPR027417">
    <property type="entry name" value="P-loop_NTPase"/>
</dbReference>
<dbReference type="InterPro" id="IPR001806">
    <property type="entry name" value="Small_GTPase"/>
</dbReference>
<dbReference type="PROSITE" id="PS51421">
    <property type="entry name" value="RAS"/>
    <property type="match status" value="1"/>
</dbReference>
<dbReference type="Pfam" id="PF00071">
    <property type="entry name" value="Ras"/>
    <property type="match status" value="1"/>
</dbReference>
<dbReference type="OrthoDB" id="25896at2759"/>
<dbReference type="PROSITE" id="PS51419">
    <property type="entry name" value="RAB"/>
    <property type="match status" value="1"/>
</dbReference>
<keyword evidence="2" id="KW-0342">GTP-binding</keyword>
<proteinExistence type="predicted"/>
<gene>
    <name evidence="3" type="ORF">AC579_4560</name>
</gene>
<sequence>MCNCLQEKSYKQSIRHRMASSNTTSSSLEAKIVVLGSQGVGKTSLVHRFVKNTWIPHSKAQSTVGASFLATRVNDSESGTNIRLQIWDTAGQERFRSISRLYYRGANAAILCYDVTSKRSFEEMGSWLQELRENCGIEAEEDMILHIVGTKSDQVAADPTRREVPFERCIGYVAEQLYPDAIAPASKEQAGASPPLSRGRLEAAPHVINSPNSNRSSGFWGQEQIWNCCHEISAKDGEGIEEVFRVVTRKLVEQHAKRLARQQVLEEMSNGKTPGTDVGTPGCYFDLPNGGNGSFRVGNGDKRKSWLGSLATPGGMTNYGDEEFQDEVNKGMRKGSAKLLRICGQIRREASSIWYAENSFLVLLSTDDFELLPSWFELMGKENQQRLTSLHNTFDIAYVFSKARVAAVDWPAKHDRYLTAIAQFHHAAVHAEDIEECTDDWNEVQMLWLNLAATFLEQGLWEWPLVIDWFVVKGYQVTSGKMKTWQHYRDSAKLIDANELQLKIQQLKEGDVSGVKT</sequence>
<keyword evidence="4" id="KW-1185">Reference proteome</keyword>
<accession>A0A139ITP9</accession>
<dbReference type="SMART" id="SM00173">
    <property type="entry name" value="RAS"/>
    <property type="match status" value="1"/>
</dbReference>
<reference evidence="3 4" key="1">
    <citation type="submission" date="2015-07" db="EMBL/GenBank/DDBJ databases">
        <title>Comparative genomics of the Sigatoka disease complex on banana suggests a link between parallel evolutionary changes in Pseudocercospora fijiensis and Pseudocercospora eumusae and increased virulence on the banana host.</title>
        <authorList>
            <person name="Chang T.-C."/>
            <person name="Salvucci A."/>
            <person name="Crous P.W."/>
            <person name="Stergiopoulos I."/>
        </authorList>
    </citation>
    <scope>NUCLEOTIDE SEQUENCE [LARGE SCALE GENOMIC DNA]</scope>
    <source>
        <strain evidence="3 4">CBS 116634</strain>
    </source>
</reference>
<dbReference type="InterPro" id="IPR005225">
    <property type="entry name" value="Small_GTP-bd"/>
</dbReference>
<dbReference type="SMART" id="SM00174">
    <property type="entry name" value="RHO"/>
    <property type="match status" value="1"/>
</dbReference>
<dbReference type="PRINTS" id="PR00449">
    <property type="entry name" value="RASTRNSFRMNG"/>
</dbReference>
<name>A0A139ITP9_9PEZI</name>